<comment type="cofactor">
    <cofactor evidence="1">
        <name>Mg(2+)</name>
        <dbReference type="ChEBI" id="CHEBI:18420"/>
    </cofactor>
</comment>
<evidence type="ECO:0000259" key="5">
    <source>
        <dbReference type="PROSITE" id="PS51462"/>
    </source>
</evidence>
<dbReference type="SUPFAM" id="SSF55811">
    <property type="entry name" value="Nudix"/>
    <property type="match status" value="1"/>
</dbReference>
<gene>
    <name evidence="6" type="ORF">ACFOY2_36160</name>
</gene>
<dbReference type="InterPro" id="IPR020476">
    <property type="entry name" value="Nudix_hydrolase"/>
</dbReference>
<dbReference type="Pfam" id="PF00293">
    <property type="entry name" value="NUDIX"/>
    <property type="match status" value="1"/>
</dbReference>
<evidence type="ECO:0000256" key="1">
    <source>
        <dbReference type="ARBA" id="ARBA00001946"/>
    </source>
</evidence>
<reference evidence="7" key="1">
    <citation type="journal article" date="2019" name="Int. J. Syst. Evol. Microbiol.">
        <title>The Global Catalogue of Microorganisms (GCM) 10K type strain sequencing project: providing services to taxonomists for standard genome sequencing and annotation.</title>
        <authorList>
            <consortium name="The Broad Institute Genomics Platform"/>
            <consortium name="The Broad Institute Genome Sequencing Center for Infectious Disease"/>
            <person name="Wu L."/>
            <person name="Ma J."/>
        </authorList>
    </citation>
    <scope>NUCLEOTIDE SEQUENCE [LARGE SCALE GENOMIC DNA]</scope>
    <source>
        <strain evidence="7">TBRC 1276</strain>
    </source>
</reference>
<dbReference type="InterPro" id="IPR000086">
    <property type="entry name" value="NUDIX_hydrolase_dom"/>
</dbReference>
<evidence type="ECO:0000313" key="7">
    <source>
        <dbReference type="Proteomes" id="UP001595851"/>
    </source>
</evidence>
<proteinExistence type="inferred from homology"/>
<name>A0ABV8GID7_9ACTN</name>
<dbReference type="PROSITE" id="PS00893">
    <property type="entry name" value="NUDIX_BOX"/>
    <property type="match status" value="1"/>
</dbReference>
<dbReference type="InterPro" id="IPR020084">
    <property type="entry name" value="NUDIX_hydrolase_CS"/>
</dbReference>
<dbReference type="PROSITE" id="PS51462">
    <property type="entry name" value="NUDIX"/>
    <property type="match status" value="1"/>
</dbReference>
<protein>
    <submittedName>
        <fullName evidence="6">NUDIX domain-containing protein</fullName>
    </submittedName>
</protein>
<dbReference type="RefSeq" id="WP_379532613.1">
    <property type="nucleotide sequence ID" value="NZ_JBHSBI010000023.1"/>
</dbReference>
<dbReference type="Proteomes" id="UP001595851">
    <property type="component" value="Unassembled WGS sequence"/>
</dbReference>
<comment type="caution">
    <text evidence="6">The sequence shown here is derived from an EMBL/GenBank/DDBJ whole genome shotgun (WGS) entry which is preliminary data.</text>
</comment>
<dbReference type="InterPro" id="IPR015797">
    <property type="entry name" value="NUDIX_hydrolase-like_dom_sf"/>
</dbReference>
<dbReference type="Gene3D" id="3.90.79.10">
    <property type="entry name" value="Nucleoside Triphosphate Pyrophosphohydrolase"/>
    <property type="match status" value="1"/>
</dbReference>
<sequence length="157" mass="17307">MIQFMPIPRAVAVVVDGMRVLVIKRFLRRRLGVACVMCDAGGRQGLSCPGHHYAVLPGGHVEDGESPESAAVRELHEETTLAGEIDRLLFTSSHHGRPAFYFLMRDVNGVPSLSGEEAVEHGPDNSFELRWATVAEFEQLNLYPADVRGPLTELLRS</sequence>
<keyword evidence="7" id="KW-1185">Reference proteome</keyword>
<evidence type="ECO:0000256" key="3">
    <source>
        <dbReference type="ARBA" id="ARBA00022801"/>
    </source>
</evidence>
<keyword evidence="3 4" id="KW-0378">Hydrolase</keyword>
<evidence type="ECO:0000256" key="4">
    <source>
        <dbReference type="RuleBase" id="RU003476"/>
    </source>
</evidence>
<organism evidence="6 7">
    <name type="scientific">Nonomuraea purpurea</name>
    <dbReference type="NCBI Taxonomy" id="1849276"/>
    <lineage>
        <taxon>Bacteria</taxon>
        <taxon>Bacillati</taxon>
        <taxon>Actinomycetota</taxon>
        <taxon>Actinomycetes</taxon>
        <taxon>Streptosporangiales</taxon>
        <taxon>Streptosporangiaceae</taxon>
        <taxon>Nonomuraea</taxon>
    </lineage>
</organism>
<dbReference type="EMBL" id="JBHSBI010000023">
    <property type="protein sequence ID" value="MFC4012714.1"/>
    <property type="molecule type" value="Genomic_DNA"/>
</dbReference>
<evidence type="ECO:0000313" key="6">
    <source>
        <dbReference type="EMBL" id="MFC4012714.1"/>
    </source>
</evidence>
<feature type="domain" description="Nudix hydrolase" evidence="5">
    <location>
        <begin position="5"/>
        <end position="157"/>
    </location>
</feature>
<accession>A0ABV8GID7</accession>
<dbReference type="PANTHER" id="PTHR43046">
    <property type="entry name" value="GDP-MANNOSE MANNOSYL HYDROLASE"/>
    <property type="match status" value="1"/>
</dbReference>
<dbReference type="PRINTS" id="PR00502">
    <property type="entry name" value="NUDIXFAMILY"/>
</dbReference>
<evidence type="ECO:0000256" key="2">
    <source>
        <dbReference type="ARBA" id="ARBA00005582"/>
    </source>
</evidence>
<dbReference type="PANTHER" id="PTHR43046:SF14">
    <property type="entry name" value="MUTT_NUDIX FAMILY PROTEIN"/>
    <property type="match status" value="1"/>
</dbReference>
<comment type="similarity">
    <text evidence="2 4">Belongs to the Nudix hydrolase family.</text>
</comment>